<dbReference type="RefSeq" id="WP_394837368.1">
    <property type="nucleotide sequence ID" value="NZ_CP089929.1"/>
</dbReference>
<dbReference type="Proteomes" id="UP001374803">
    <property type="component" value="Chromosome"/>
</dbReference>
<evidence type="ECO:0000256" key="5">
    <source>
        <dbReference type="ARBA" id="ARBA00023315"/>
    </source>
</evidence>
<dbReference type="InterPro" id="IPR029098">
    <property type="entry name" value="Acetyltransf_C"/>
</dbReference>
<dbReference type="PIRSF" id="PIRSF000456">
    <property type="entry name" value="UDP-GlcNAc_acltr"/>
    <property type="match status" value="1"/>
</dbReference>
<protein>
    <submittedName>
        <fullName evidence="7">Acyl-ACP--UDP-N-acetylglucosamine O-acyltransferase</fullName>
        <ecNumber evidence="7">2.3.1.129</ecNumber>
    </submittedName>
</protein>
<dbReference type="InterPro" id="IPR010137">
    <property type="entry name" value="Lipid_A_LpxA"/>
</dbReference>
<feature type="domain" description="UDP N-acetylglucosamine O-acyltransferase C-terminal" evidence="6">
    <location>
        <begin position="176"/>
        <end position="247"/>
    </location>
</feature>
<evidence type="ECO:0000256" key="3">
    <source>
        <dbReference type="ARBA" id="ARBA00022679"/>
    </source>
</evidence>
<evidence type="ECO:0000256" key="1">
    <source>
        <dbReference type="ARBA" id="ARBA00022516"/>
    </source>
</evidence>
<evidence type="ECO:0000256" key="2">
    <source>
        <dbReference type="ARBA" id="ARBA00022556"/>
    </source>
</evidence>
<dbReference type="PANTHER" id="PTHR43480:SF1">
    <property type="entry name" value="ACYL-[ACYL-CARRIER-PROTEIN]--UDP-N-ACETYLGLUCOSAMINE O-ACYLTRANSFERASE, MITOCHONDRIAL-RELATED"/>
    <property type="match status" value="1"/>
</dbReference>
<keyword evidence="4" id="KW-0443">Lipid metabolism</keyword>
<evidence type="ECO:0000313" key="8">
    <source>
        <dbReference type="Proteomes" id="UP001374803"/>
    </source>
</evidence>
<dbReference type="CDD" id="cd03351">
    <property type="entry name" value="LbH_UDP-GlcNAc_AT"/>
    <property type="match status" value="1"/>
</dbReference>
<gene>
    <name evidence="7" type="primary">lpxA</name>
    <name evidence="7" type="ORF">LVJ94_10715</name>
</gene>
<keyword evidence="2" id="KW-0441">Lipid A biosynthesis</keyword>
<accession>A0ABZ2L9U5</accession>
<name>A0ABZ2L9U5_9BACT</name>
<sequence length="249" mass="26257">MSTKVHPTAIVHPESTLEEDVELGPYAVVGARVHLGRGTRLQSHAIVEGPSRLGEGNVLFPFAVVGSVAQDKRHAGAPGSLEVGDFNVFREHVTIHRGTSGRATRIGHHNLFMAGAHAAHDTVLGSHITLANGVQLAGHAKVDDYATFGGLSGVAQFVHVGETAFVAAGAMCERNVPPFVVVQGDRARIRALNKVGLQRRGLPESDIAALSKAYAAIFGTSRPRAQAIAELPDELRANPFVTRLLAALA</sequence>
<dbReference type="PANTHER" id="PTHR43480">
    <property type="entry name" value="ACYL-[ACYL-CARRIER-PROTEIN]--UDP-N-ACETYLGLUCOSAMINE O-ACYLTRANSFERASE"/>
    <property type="match status" value="1"/>
</dbReference>
<keyword evidence="3 7" id="KW-0808">Transferase</keyword>
<dbReference type="Pfam" id="PF13720">
    <property type="entry name" value="Acetyltransf_11"/>
    <property type="match status" value="1"/>
</dbReference>
<dbReference type="EC" id="2.3.1.129" evidence="7"/>
<organism evidence="7 8">
    <name type="scientific">Pendulispora rubella</name>
    <dbReference type="NCBI Taxonomy" id="2741070"/>
    <lineage>
        <taxon>Bacteria</taxon>
        <taxon>Pseudomonadati</taxon>
        <taxon>Myxococcota</taxon>
        <taxon>Myxococcia</taxon>
        <taxon>Myxococcales</taxon>
        <taxon>Sorangiineae</taxon>
        <taxon>Pendulisporaceae</taxon>
        <taxon>Pendulispora</taxon>
    </lineage>
</organism>
<dbReference type="NCBIfam" id="NF003657">
    <property type="entry name" value="PRK05289.1"/>
    <property type="match status" value="1"/>
</dbReference>
<dbReference type="NCBIfam" id="TIGR01852">
    <property type="entry name" value="lipid_A_lpxA"/>
    <property type="match status" value="1"/>
</dbReference>
<evidence type="ECO:0000256" key="4">
    <source>
        <dbReference type="ARBA" id="ARBA00023098"/>
    </source>
</evidence>
<dbReference type="InterPro" id="IPR011004">
    <property type="entry name" value="Trimer_LpxA-like_sf"/>
</dbReference>
<evidence type="ECO:0000313" key="7">
    <source>
        <dbReference type="EMBL" id="WXB07703.1"/>
    </source>
</evidence>
<dbReference type="InterPro" id="IPR037157">
    <property type="entry name" value="Acetyltransf_C_sf"/>
</dbReference>
<dbReference type="Gene3D" id="2.160.10.10">
    <property type="entry name" value="Hexapeptide repeat proteins"/>
    <property type="match status" value="1"/>
</dbReference>
<dbReference type="Gene3D" id="1.20.1180.10">
    <property type="entry name" value="Udp N-acetylglucosamine O-acyltransferase, C-terminal domain"/>
    <property type="match status" value="1"/>
</dbReference>
<dbReference type="GO" id="GO:0008780">
    <property type="term" value="F:acyl-[acyl-carrier-protein]-UDP-N-acetylglucosamine O-acyltransferase activity"/>
    <property type="evidence" value="ECO:0007669"/>
    <property type="project" value="UniProtKB-EC"/>
</dbReference>
<keyword evidence="8" id="KW-1185">Reference proteome</keyword>
<reference evidence="7" key="1">
    <citation type="submission" date="2021-12" db="EMBL/GenBank/DDBJ databases">
        <title>Discovery of the Pendulisporaceae a myxobacterial family with distinct sporulation behavior and unique specialized metabolism.</title>
        <authorList>
            <person name="Garcia R."/>
            <person name="Popoff A."/>
            <person name="Bader C.D."/>
            <person name="Loehr J."/>
            <person name="Walesch S."/>
            <person name="Walt C."/>
            <person name="Boldt J."/>
            <person name="Bunk B."/>
            <person name="Haeckl F.J.F.P.J."/>
            <person name="Gunesch A.P."/>
            <person name="Birkelbach J."/>
            <person name="Nuebel U."/>
            <person name="Pietschmann T."/>
            <person name="Bach T."/>
            <person name="Mueller R."/>
        </authorList>
    </citation>
    <scope>NUCLEOTIDE SEQUENCE</scope>
    <source>
        <strain evidence="7">MSr11367</strain>
    </source>
</reference>
<evidence type="ECO:0000259" key="6">
    <source>
        <dbReference type="Pfam" id="PF13720"/>
    </source>
</evidence>
<keyword evidence="1" id="KW-0444">Lipid biosynthesis</keyword>
<proteinExistence type="predicted"/>
<dbReference type="EMBL" id="CP089983">
    <property type="protein sequence ID" value="WXB07703.1"/>
    <property type="molecule type" value="Genomic_DNA"/>
</dbReference>
<keyword evidence="5 7" id="KW-0012">Acyltransferase</keyword>
<dbReference type="SUPFAM" id="SSF51161">
    <property type="entry name" value="Trimeric LpxA-like enzymes"/>
    <property type="match status" value="1"/>
</dbReference>